<organism evidence="3 4">
    <name type="scientific">Agromyces mediolanus</name>
    <name type="common">Corynebacterium mediolanum</name>
    <dbReference type="NCBI Taxonomy" id="41986"/>
    <lineage>
        <taxon>Bacteria</taxon>
        <taxon>Bacillati</taxon>
        <taxon>Actinomycetota</taxon>
        <taxon>Actinomycetes</taxon>
        <taxon>Micrococcales</taxon>
        <taxon>Microbacteriaceae</taxon>
        <taxon>Agromyces</taxon>
    </lineage>
</organism>
<dbReference type="RefSeq" id="WP_189085821.1">
    <property type="nucleotide sequence ID" value="NZ_BMRJ01000002.1"/>
</dbReference>
<dbReference type="Pfam" id="PF01243">
    <property type="entry name" value="PNPOx_N"/>
    <property type="match status" value="1"/>
</dbReference>
<reference evidence="3" key="2">
    <citation type="submission" date="2020-09" db="EMBL/GenBank/DDBJ databases">
        <authorList>
            <person name="Sun Q."/>
            <person name="Ohkuma M."/>
        </authorList>
    </citation>
    <scope>NUCLEOTIDE SEQUENCE</scope>
    <source>
        <strain evidence="3">JCM 3346</strain>
    </source>
</reference>
<name>A0A918CNX5_AGRME</name>
<dbReference type="AlphaFoldDB" id="A0A918CNX5"/>
<dbReference type="GO" id="GO:0016627">
    <property type="term" value="F:oxidoreductase activity, acting on the CH-CH group of donors"/>
    <property type="evidence" value="ECO:0007669"/>
    <property type="project" value="TreeGrafter"/>
</dbReference>
<evidence type="ECO:0000259" key="2">
    <source>
        <dbReference type="Pfam" id="PF01243"/>
    </source>
</evidence>
<dbReference type="InterPro" id="IPR012349">
    <property type="entry name" value="Split_barrel_FMN-bd"/>
</dbReference>
<dbReference type="EMBL" id="BMRJ01000002">
    <property type="protein sequence ID" value="GGR31117.1"/>
    <property type="molecule type" value="Genomic_DNA"/>
</dbReference>
<comment type="caution">
    <text evidence="3">The sequence shown here is derived from an EMBL/GenBank/DDBJ whole genome shotgun (WGS) entry which is preliminary data.</text>
</comment>
<protein>
    <recommendedName>
        <fullName evidence="2">Pyridoxamine 5'-phosphate oxidase N-terminal domain-containing protein</fullName>
    </recommendedName>
</protein>
<dbReference type="GO" id="GO:0070967">
    <property type="term" value="F:coenzyme F420 binding"/>
    <property type="evidence" value="ECO:0007669"/>
    <property type="project" value="TreeGrafter"/>
</dbReference>
<dbReference type="InterPro" id="IPR052019">
    <property type="entry name" value="F420H2_bilvrd_red/Heme_oxyg"/>
</dbReference>
<dbReference type="GO" id="GO:0005829">
    <property type="term" value="C:cytosol"/>
    <property type="evidence" value="ECO:0007669"/>
    <property type="project" value="TreeGrafter"/>
</dbReference>
<feature type="domain" description="Pyridoxamine 5'-phosphate oxidase N-terminal" evidence="2">
    <location>
        <begin position="8"/>
        <end position="91"/>
    </location>
</feature>
<keyword evidence="1" id="KW-0560">Oxidoreductase</keyword>
<keyword evidence="4" id="KW-1185">Reference proteome</keyword>
<reference evidence="3" key="1">
    <citation type="journal article" date="2014" name="Int. J. Syst. Evol. Microbiol.">
        <title>Complete genome sequence of Corynebacterium casei LMG S-19264T (=DSM 44701T), isolated from a smear-ripened cheese.</title>
        <authorList>
            <consortium name="US DOE Joint Genome Institute (JGI-PGF)"/>
            <person name="Walter F."/>
            <person name="Albersmeier A."/>
            <person name="Kalinowski J."/>
            <person name="Ruckert C."/>
        </authorList>
    </citation>
    <scope>NUCLEOTIDE SEQUENCE</scope>
    <source>
        <strain evidence="3">JCM 3346</strain>
    </source>
</reference>
<evidence type="ECO:0000313" key="4">
    <source>
        <dbReference type="Proteomes" id="UP000610303"/>
    </source>
</evidence>
<evidence type="ECO:0000256" key="1">
    <source>
        <dbReference type="ARBA" id="ARBA00023002"/>
    </source>
</evidence>
<dbReference type="Proteomes" id="UP000610303">
    <property type="component" value="Unassembled WGS sequence"/>
</dbReference>
<gene>
    <name evidence="3" type="ORF">GCM10010196_26620</name>
</gene>
<accession>A0A918CNX5</accession>
<dbReference type="InterPro" id="IPR011576">
    <property type="entry name" value="Pyridox_Oxase_N"/>
</dbReference>
<dbReference type="PANTHER" id="PTHR35176:SF6">
    <property type="entry name" value="HEME OXYGENASE HI_0854-RELATED"/>
    <property type="match status" value="1"/>
</dbReference>
<dbReference type="Gene3D" id="2.30.110.10">
    <property type="entry name" value="Electron Transport, Fmn-binding Protein, Chain A"/>
    <property type="match status" value="1"/>
</dbReference>
<evidence type="ECO:0000313" key="3">
    <source>
        <dbReference type="EMBL" id="GGR31117.1"/>
    </source>
</evidence>
<dbReference type="PANTHER" id="PTHR35176">
    <property type="entry name" value="HEME OXYGENASE HI_0854-RELATED"/>
    <property type="match status" value="1"/>
</dbReference>
<proteinExistence type="predicted"/>
<dbReference type="SUPFAM" id="SSF50475">
    <property type="entry name" value="FMN-binding split barrel"/>
    <property type="match status" value="1"/>
</dbReference>
<sequence length="152" mass="16155">MELTELIAYVRAQRAGVVSTLGADASPQAAYLAITASDRGELLFDAKPDSRKIANLRRDGRVAVVIGGADGTTLQAEGRADFPAGVELERCTAEYLEAFPEFAGSFEAGAVVLVRIVLDWARHGDFRGETPVMREVALAATPRRARPAPGTA</sequence>